<dbReference type="EMBL" id="KQ964273">
    <property type="protein sequence ID" value="KXJ85880.1"/>
    <property type="molecule type" value="Genomic_DNA"/>
</dbReference>
<evidence type="ECO:0000313" key="2">
    <source>
        <dbReference type="EMBL" id="KXJ85880.1"/>
    </source>
</evidence>
<sequence length="111" mass="12438">MSLSSRAILAEVESCCGWRNDPHTGRVYRETWCSLRITEPCKDSPSVEIPRRKPCGLWRTVVMSSGVLDLIFGYIVGFCVIVVIRVVVVVVVVVIIIIIISEMGPRRPVRP</sequence>
<keyword evidence="1" id="KW-0472">Membrane</keyword>
<evidence type="ECO:0000256" key="1">
    <source>
        <dbReference type="SAM" id="Phobius"/>
    </source>
</evidence>
<proteinExistence type="predicted"/>
<evidence type="ECO:0000313" key="3">
    <source>
        <dbReference type="Proteomes" id="UP000070501"/>
    </source>
</evidence>
<keyword evidence="1" id="KW-1133">Transmembrane helix</keyword>
<gene>
    <name evidence="2" type="ORF">Micbo1qcDRAFT_169029</name>
</gene>
<accession>A0A136ILP5</accession>
<keyword evidence="1" id="KW-0812">Transmembrane</keyword>
<protein>
    <submittedName>
        <fullName evidence="2">Uncharacterized protein</fullName>
    </submittedName>
</protein>
<dbReference type="AlphaFoldDB" id="A0A136ILP5"/>
<name>A0A136ILP5_9PEZI</name>
<dbReference type="InParanoid" id="A0A136ILP5"/>
<dbReference type="Proteomes" id="UP000070501">
    <property type="component" value="Unassembled WGS sequence"/>
</dbReference>
<keyword evidence="3" id="KW-1185">Reference proteome</keyword>
<reference evidence="3" key="1">
    <citation type="submission" date="2016-02" db="EMBL/GenBank/DDBJ databases">
        <title>Draft genome sequence of Microdochium bolleyi, a fungal endophyte of beachgrass.</title>
        <authorList>
            <consortium name="DOE Joint Genome Institute"/>
            <person name="David A.S."/>
            <person name="May G."/>
            <person name="Haridas S."/>
            <person name="Lim J."/>
            <person name="Wang M."/>
            <person name="Labutti K."/>
            <person name="Lipzen A."/>
            <person name="Barry K."/>
            <person name="Grigoriev I.V."/>
        </authorList>
    </citation>
    <scope>NUCLEOTIDE SEQUENCE [LARGE SCALE GENOMIC DNA]</scope>
    <source>
        <strain evidence="3">J235TASD1</strain>
    </source>
</reference>
<organism evidence="2 3">
    <name type="scientific">Microdochium bolleyi</name>
    <dbReference type="NCBI Taxonomy" id="196109"/>
    <lineage>
        <taxon>Eukaryota</taxon>
        <taxon>Fungi</taxon>
        <taxon>Dikarya</taxon>
        <taxon>Ascomycota</taxon>
        <taxon>Pezizomycotina</taxon>
        <taxon>Sordariomycetes</taxon>
        <taxon>Xylariomycetidae</taxon>
        <taxon>Xylariales</taxon>
        <taxon>Microdochiaceae</taxon>
        <taxon>Microdochium</taxon>
    </lineage>
</organism>
<feature type="transmembrane region" description="Helical" evidence="1">
    <location>
        <begin position="71"/>
        <end position="100"/>
    </location>
</feature>